<dbReference type="Pfam" id="PF04093">
    <property type="entry name" value="MreD"/>
    <property type="match status" value="1"/>
</dbReference>
<comment type="subcellular location">
    <subcellularLocation>
        <location evidence="1">Cell membrane</location>
        <topology evidence="1">Multi-pass membrane protein</topology>
    </subcellularLocation>
</comment>
<dbReference type="GO" id="GO:0008360">
    <property type="term" value="P:regulation of cell shape"/>
    <property type="evidence" value="ECO:0007669"/>
    <property type="project" value="UniProtKB-KW"/>
</dbReference>
<dbReference type="EMBL" id="VBOZ01000029">
    <property type="protein sequence ID" value="TMQ63894.1"/>
    <property type="molecule type" value="Genomic_DNA"/>
</dbReference>
<evidence type="ECO:0000313" key="9">
    <source>
        <dbReference type="EMBL" id="TMQ63894.1"/>
    </source>
</evidence>
<sequence>MRGMRDGIVLAIVLILQATVVYRMEIAGIRPDLLVAFVVYLGWMRGPIAGTAGGFIVGLIQDLDAPGPLGLNALSKSLIGFLVAKAGFRVHRSNIGVRFAFFFVAMLMHDVVYFAVSTSGDLGKFIVQMFFVALPTALYTTAIVLLILTLVESVSKGLLLTDEA</sequence>
<keyword evidence="4 8" id="KW-0812">Transmembrane</keyword>
<evidence type="ECO:0000256" key="7">
    <source>
        <dbReference type="ARBA" id="ARBA00023136"/>
    </source>
</evidence>
<evidence type="ECO:0000256" key="4">
    <source>
        <dbReference type="ARBA" id="ARBA00022692"/>
    </source>
</evidence>
<dbReference type="Gene3D" id="1.10.1760.20">
    <property type="match status" value="1"/>
</dbReference>
<feature type="transmembrane region" description="Helical" evidence="8">
    <location>
        <begin position="33"/>
        <end position="60"/>
    </location>
</feature>
<evidence type="ECO:0000256" key="3">
    <source>
        <dbReference type="ARBA" id="ARBA00022475"/>
    </source>
</evidence>
<keyword evidence="5" id="KW-0133">Cell shape</keyword>
<keyword evidence="7 8" id="KW-0472">Membrane</keyword>
<dbReference type="Proteomes" id="UP000317691">
    <property type="component" value="Unassembled WGS sequence"/>
</dbReference>
<feature type="transmembrane region" description="Helical" evidence="8">
    <location>
        <begin position="128"/>
        <end position="151"/>
    </location>
</feature>
<reference evidence="9 10" key="1">
    <citation type="journal article" date="2019" name="Nat. Microbiol.">
        <title>Mediterranean grassland soil C-N compound turnover is dependent on rainfall and depth, and is mediated by genomically divergent microorganisms.</title>
        <authorList>
            <person name="Diamond S."/>
            <person name="Andeer P.F."/>
            <person name="Li Z."/>
            <person name="Crits-Christoph A."/>
            <person name="Burstein D."/>
            <person name="Anantharaman K."/>
            <person name="Lane K.R."/>
            <person name="Thomas B.C."/>
            <person name="Pan C."/>
            <person name="Northen T.R."/>
            <person name="Banfield J.F."/>
        </authorList>
    </citation>
    <scope>NUCLEOTIDE SEQUENCE [LARGE SCALE GENOMIC DNA]</scope>
    <source>
        <strain evidence="9">WS_9</strain>
    </source>
</reference>
<proteinExistence type="inferred from homology"/>
<keyword evidence="6 8" id="KW-1133">Transmembrane helix</keyword>
<dbReference type="AlphaFoldDB" id="A0A538TJU5"/>
<protein>
    <submittedName>
        <fullName evidence="9">Rod shape-determining protein MreD</fullName>
    </submittedName>
</protein>
<comment type="caution">
    <text evidence="9">The sequence shown here is derived from an EMBL/GenBank/DDBJ whole genome shotgun (WGS) entry which is preliminary data.</text>
</comment>
<keyword evidence="3" id="KW-1003">Cell membrane</keyword>
<dbReference type="GO" id="GO:0005886">
    <property type="term" value="C:plasma membrane"/>
    <property type="evidence" value="ECO:0007669"/>
    <property type="project" value="UniProtKB-SubCell"/>
</dbReference>
<gene>
    <name evidence="9" type="primary">mreD</name>
    <name evidence="9" type="ORF">E6K79_09720</name>
</gene>
<feature type="transmembrane region" description="Helical" evidence="8">
    <location>
        <begin position="95"/>
        <end position="116"/>
    </location>
</feature>
<name>A0A538TJU5_UNCEI</name>
<dbReference type="NCBIfam" id="TIGR03426">
    <property type="entry name" value="shape_MreD"/>
    <property type="match status" value="1"/>
</dbReference>
<evidence type="ECO:0000313" key="10">
    <source>
        <dbReference type="Proteomes" id="UP000317691"/>
    </source>
</evidence>
<evidence type="ECO:0000256" key="2">
    <source>
        <dbReference type="ARBA" id="ARBA00007776"/>
    </source>
</evidence>
<evidence type="ECO:0000256" key="8">
    <source>
        <dbReference type="SAM" id="Phobius"/>
    </source>
</evidence>
<organism evidence="9 10">
    <name type="scientific">Eiseniibacteriota bacterium</name>
    <dbReference type="NCBI Taxonomy" id="2212470"/>
    <lineage>
        <taxon>Bacteria</taxon>
        <taxon>Candidatus Eiseniibacteriota</taxon>
    </lineage>
</organism>
<evidence type="ECO:0000256" key="6">
    <source>
        <dbReference type="ARBA" id="ARBA00022989"/>
    </source>
</evidence>
<evidence type="ECO:0000256" key="1">
    <source>
        <dbReference type="ARBA" id="ARBA00004651"/>
    </source>
</evidence>
<accession>A0A538TJU5</accession>
<evidence type="ECO:0000256" key="5">
    <source>
        <dbReference type="ARBA" id="ARBA00022960"/>
    </source>
</evidence>
<comment type="similarity">
    <text evidence="2">Belongs to the MreD family.</text>
</comment>
<dbReference type="InterPro" id="IPR007227">
    <property type="entry name" value="Cell_shape_determining_MreD"/>
</dbReference>